<name>A0ABQ4UN65_9HYPH</name>
<reference evidence="1" key="1">
    <citation type="journal article" date="2021" name="Front. Microbiol.">
        <title>Comprehensive Comparative Genomics and Phenotyping of Methylobacterium Species.</title>
        <authorList>
            <person name="Alessa O."/>
            <person name="Ogura Y."/>
            <person name="Fujitani Y."/>
            <person name="Takami H."/>
            <person name="Hayashi T."/>
            <person name="Sahin N."/>
            <person name="Tani A."/>
        </authorList>
    </citation>
    <scope>NUCLEOTIDE SEQUENCE</scope>
    <source>
        <strain evidence="1">NBRC 15686</strain>
    </source>
</reference>
<keyword evidence="2" id="KW-1185">Reference proteome</keyword>
<proteinExistence type="predicted"/>
<gene>
    <name evidence="1" type="ORF">LNAOJCKE_5357</name>
</gene>
<dbReference type="EMBL" id="BPRC01000044">
    <property type="protein sequence ID" value="GJE68121.1"/>
    <property type="molecule type" value="Genomic_DNA"/>
</dbReference>
<sequence>MATGPVPHPTSGQGTGNAAVFERARLVREVVIDLIRQADPGCFDIADAVVSDALGLPGRGEHAYRLEKGLAALDETRLAALLPRVEGMLALVTAYAAHCPS</sequence>
<protein>
    <submittedName>
        <fullName evidence="1">Uncharacterized protein</fullName>
    </submittedName>
</protein>
<reference evidence="1" key="2">
    <citation type="submission" date="2021-08" db="EMBL/GenBank/DDBJ databases">
        <authorList>
            <person name="Tani A."/>
            <person name="Ola A."/>
            <person name="Ogura Y."/>
            <person name="Katsura K."/>
            <person name="Hayashi T."/>
        </authorList>
    </citation>
    <scope>NUCLEOTIDE SEQUENCE</scope>
    <source>
        <strain evidence="1">NBRC 15686</strain>
    </source>
</reference>
<organism evidence="1 2">
    <name type="scientific">Methylorubrum aminovorans</name>
    <dbReference type="NCBI Taxonomy" id="269069"/>
    <lineage>
        <taxon>Bacteria</taxon>
        <taxon>Pseudomonadati</taxon>
        <taxon>Pseudomonadota</taxon>
        <taxon>Alphaproteobacteria</taxon>
        <taxon>Hyphomicrobiales</taxon>
        <taxon>Methylobacteriaceae</taxon>
        <taxon>Methylorubrum</taxon>
    </lineage>
</organism>
<accession>A0ABQ4UN65</accession>
<comment type="caution">
    <text evidence="1">The sequence shown here is derived from an EMBL/GenBank/DDBJ whole genome shotgun (WGS) entry which is preliminary data.</text>
</comment>
<evidence type="ECO:0000313" key="1">
    <source>
        <dbReference type="EMBL" id="GJE68121.1"/>
    </source>
</evidence>
<dbReference type="Proteomes" id="UP001055039">
    <property type="component" value="Unassembled WGS sequence"/>
</dbReference>
<evidence type="ECO:0000313" key="2">
    <source>
        <dbReference type="Proteomes" id="UP001055039"/>
    </source>
</evidence>
<dbReference type="RefSeq" id="WP_238228962.1">
    <property type="nucleotide sequence ID" value="NZ_BAAADH010000009.1"/>
</dbReference>